<evidence type="ECO:0000256" key="1">
    <source>
        <dbReference type="SAM" id="SignalP"/>
    </source>
</evidence>
<dbReference type="Proteomes" id="UP001597131">
    <property type="component" value="Unassembled WGS sequence"/>
</dbReference>
<proteinExistence type="predicted"/>
<evidence type="ECO:0000259" key="2">
    <source>
        <dbReference type="Pfam" id="PF14534"/>
    </source>
</evidence>
<sequence length="149" mass="16547">MKRFLSVLMFFTFLGAGMYAQNSSVEEIIKENGKTMTTAMANGDAEGFGMYFAEDAMLHLSGNAPLEGRMAIIEAHRPMAEQGMKLMIDVEDVFVGGDYATEYGSYEIHSPDGQKVDHGYYSTLWKKSGDEWKIIRDVVSSSVAPSQHK</sequence>
<dbReference type="EMBL" id="JBHTLI010000001">
    <property type="protein sequence ID" value="MFD1095416.1"/>
    <property type="molecule type" value="Genomic_DNA"/>
</dbReference>
<keyword evidence="1" id="KW-0732">Signal</keyword>
<organism evidence="3 4">
    <name type="scientific">Salegentibacter chungangensis</name>
    <dbReference type="NCBI Taxonomy" id="1335724"/>
    <lineage>
        <taxon>Bacteria</taxon>
        <taxon>Pseudomonadati</taxon>
        <taxon>Bacteroidota</taxon>
        <taxon>Flavobacteriia</taxon>
        <taxon>Flavobacteriales</taxon>
        <taxon>Flavobacteriaceae</taxon>
        <taxon>Salegentibacter</taxon>
    </lineage>
</organism>
<dbReference type="InterPro" id="IPR032710">
    <property type="entry name" value="NTF2-like_dom_sf"/>
</dbReference>
<dbReference type="SUPFAM" id="SSF54427">
    <property type="entry name" value="NTF2-like"/>
    <property type="match status" value="1"/>
</dbReference>
<name>A0ABW3NRA6_9FLAO</name>
<accession>A0ABW3NRA6</accession>
<dbReference type="RefSeq" id="WP_380744140.1">
    <property type="nucleotide sequence ID" value="NZ_JBHTLI010000001.1"/>
</dbReference>
<dbReference type="NCBIfam" id="TIGR02246">
    <property type="entry name" value="SgcJ/EcaC family oxidoreductase"/>
    <property type="match status" value="1"/>
</dbReference>
<feature type="domain" description="DUF4440" evidence="2">
    <location>
        <begin position="29"/>
        <end position="134"/>
    </location>
</feature>
<gene>
    <name evidence="3" type="ORF">ACFQ3Q_06635</name>
</gene>
<comment type="caution">
    <text evidence="3">The sequence shown here is derived from an EMBL/GenBank/DDBJ whole genome shotgun (WGS) entry which is preliminary data.</text>
</comment>
<feature type="chain" id="PRO_5047383452" evidence="1">
    <location>
        <begin position="21"/>
        <end position="149"/>
    </location>
</feature>
<protein>
    <submittedName>
        <fullName evidence="3">YybH family protein</fullName>
    </submittedName>
</protein>
<dbReference type="Gene3D" id="3.10.450.50">
    <property type="match status" value="1"/>
</dbReference>
<keyword evidence="4" id="KW-1185">Reference proteome</keyword>
<dbReference type="Pfam" id="PF14534">
    <property type="entry name" value="DUF4440"/>
    <property type="match status" value="1"/>
</dbReference>
<evidence type="ECO:0000313" key="3">
    <source>
        <dbReference type="EMBL" id="MFD1095416.1"/>
    </source>
</evidence>
<feature type="signal peptide" evidence="1">
    <location>
        <begin position="1"/>
        <end position="20"/>
    </location>
</feature>
<reference evidence="4" key="1">
    <citation type="journal article" date="2019" name="Int. J. Syst. Evol. Microbiol.">
        <title>The Global Catalogue of Microorganisms (GCM) 10K type strain sequencing project: providing services to taxonomists for standard genome sequencing and annotation.</title>
        <authorList>
            <consortium name="The Broad Institute Genomics Platform"/>
            <consortium name="The Broad Institute Genome Sequencing Center for Infectious Disease"/>
            <person name="Wu L."/>
            <person name="Ma J."/>
        </authorList>
    </citation>
    <scope>NUCLEOTIDE SEQUENCE [LARGE SCALE GENOMIC DNA]</scope>
    <source>
        <strain evidence="4">CCUG 64793</strain>
    </source>
</reference>
<dbReference type="InterPro" id="IPR027843">
    <property type="entry name" value="DUF4440"/>
</dbReference>
<evidence type="ECO:0000313" key="4">
    <source>
        <dbReference type="Proteomes" id="UP001597131"/>
    </source>
</evidence>
<dbReference type="InterPro" id="IPR011944">
    <property type="entry name" value="Steroid_delta5-4_isomerase"/>
</dbReference>